<dbReference type="PROSITE" id="PS00019">
    <property type="entry name" value="ACTININ_1"/>
    <property type="match status" value="1"/>
</dbReference>
<evidence type="ECO:0000256" key="1">
    <source>
        <dbReference type="ARBA" id="ARBA00022737"/>
    </source>
</evidence>
<reference evidence="5 6" key="1">
    <citation type="submission" date="2016-02" db="EMBL/GenBank/DDBJ databases">
        <title>Band-tailed pigeon sequencing and assembly.</title>
        <authorList>
            <person name="Soares A.E."/>
            <person name="Novak B.J."/>
            <person name="Rice E.S."/>
            <person name="O'Connell B."/>
            <person name="Chang D."/>
            <person name="Weber S."/>
            <person name="Shapiro B."/>
        </authorList>
    </citation>
    <scope>NUCLEOTIDE SEQUENCE [LARGE SCALE GENOMIC DNA]</scope>
    <source>
        <strain evidence="5">BTP2013</strain>
        <tissue evidence="5">Blood</tissue>
    </source>
</reference>
<keyword evidence="1" id="KW-0677">Repeat</keyword>
<dbReference type="FunFam" id="1.10.418.10:FF:000032">
    <property type="entry name" value="utrophin isoform X1"/>
    <property type="match status" value="1"/>
</dbReference>
<feature type="coiled-coil region" evidence="3">
    <location>
        <begin position="1915"/>
        <end position="1942"/>
    </location>
</feature>
<evidence type="ECO:0000259" key="4">
    <source>
        <dbReference type="PROSITE" id="PS50021"/>
    </source>
</evidence>
<proteinExistence type="predicted"/>
<gene>
    <name evidence="5" type="primary">DMD</name>
    <name evidence="5" type="ORF">AV530_012686</name>
</gene>
<comment type="caution">
    <text evidence="5">The sequence shown here is derived from an EMBL/GenBank/DDBJ whole genome shotgun (WGS) entry which is preliminary data.</text>
</comment>
<feature type="domain" description="Calponin-homology (CH)" evidence="4">
    <location>
        <begin position="138"/>
        <end position="244"/>
    </location>
</feature>
<dbReference type="Gene3D" id="1.10.418.10">
    <property type="entry name" value="Calponin-like domain"/>
    <property type="match status" value="2"/>
</dbReference>
<dbReference type="FunFam" id="1.20.58.60:FF:000102">
    <property type="entry name" value="utrophin isoform X2"/>
    <property type="match status" value="1"/>
</dbReference>
<dbReference type="Proteomes" id="UP000190648">
    <property type="component" value="Unassembled WGS sequence"/>
</dbReference>
<accession>A0A1V4JBS8</accession>
<keyword evidence="2" id="KW-0009">Actin-binding</keyword>
<dbReference type="CDD" id="cd21231">
    <property type="entry name" value="CH_DMD_rpt1"/>
    <property type="match status" value="1"/>
</dbReference>
<keyword evidence="6" id="KW-1185">Reference proteome</keyword>
<dbReference type="InterPro" id="IPR018159">
    <property type="entry name" value="Spectrin/alpha-actinin"/>
</dbReference>
<organism evidence="5 6">
    <name type="scientific">Patagioenas fasciata monilis</name>
    <dbReference type="NCBI Taxonomy" id="372326"/>
    <lineage>
        <taxon>Eukaryota</taxon>
        <taxon>Metazoa</taxon>
        <taxon>Chordata</taxon>
        <taxon>Craniata</taxon>
        <taxon>Vertebrata</taxon>
        <taxon>Euteleostomi</taxon>
        <taxon>Archelosauria</taxon>
        <taxon>Archosauria</taxon>
        <taxon>Dinosauria</taxon>
        <taxon>Saurischia</taxon>
        <taxon>Theropoda</taxon>
        <taxon>Coelurosauria</taxon>
        <taxon>Aves</taxon>
        <taxon>Neognathae</taxon>
        <taxon>Neoaves</taxon>
        <taxon>Columbimorphae</taxon>
        <taxon>Columbiformes</taxon>
        <taxon>Columbidae</taxon>
        <taxon>Patagioenas</taxon>
    </lineage>
</organism>
<dbReference type="EMBL" id="LSYS01008075">
    <property type="protein sequence ID" value="OPJ69703.1"/>
    <property type="molecule type" value="Genomic_DNA"/>
</dbReference>
<evidence type="ECO:0000256" key="3">
    <source>
        <dbReference type="SAM" id="Coils"/>
    </source>
</evidence>
<dbReference type="SUPFAM" id="SSF46966">
    <property type="entry name" value="Spectrin repeat"/>
    <property type="match status" value="10"/>
</dbReference>
<dbReference type="FunFam" id="1.20.58.60:FF:000170">
    <property type="entry name" value="Dystrophin"/>
    <property type="match status" value="1"/>
</dbReference>
<dbReference type="CDD" id="cd00176">
    <property type="entry name" value="SPEC"/>
    <property type="match status" value="8"/>
</dbReference>
<dbReference type="InterPro" id="IPR035436">
    <property type="entry name" value="Dystrophin/utrophin"/>
</dbReference>
<dbReference type="GO" id="GO:0003779">
    <property type="term" value="F:actin binding"/>
    <property type="evidence" value="ECO:0007669"/>
    <property type="project" value="UniProtKB-KW"/>
</dbReference>
<keyword evidence="3" id="KW-0175">Coiled coil</keyword>
<dbReference type="PANTHER" id="PTHR11915">
    <property type="entry name" value="SPECTRIN/FILAMIN RELATED CYTOSKELETAL PROTEIN"/>
    <property type="match status" value="1"/>
</dbReference>
<dbReference type="PIRSF" id="PIRSF002341">
    <property type="entry name" value="Dystrophin/utrophin"/>
    <property type="match status" value="1"/>
</dbReference>
<protein>
    <submittedName>
        <fullName evidence="5">Dystrophin isoform A</fullName>
    </submittedName>
</protein>
<sequence>MSAHMLWYEEVEDDYEREDVQKKTFTKWINAQFAKFGRRYIEDLFNDFRDGRRLLELLECLTGQKLAKEKGSTRVHALNNVNKALQILQRNNVDLVNIGSSDIVDGNHKLTLGLIWNIILHWQVKDVMKNIMAGLQQTNSEKILLSWVRQSTRNYPQVNVINFTSSWSDGLAFNALLHSHRPDLFDWNAVVSQRSPIQRLDHAFNIARQHLGIEKLLDPEDVATACPDKKSILMYVTSLFQVLPQQVTMEAIREVEMLPRHSRVTREEHIQVHQQHFSQEITVSVPQRPSPSPKPRFKSYTYTQAVYVPSPDQKRRQIPPQFLETVEEKTFITTTTRMGSEMDLENYQTALEEVLTWLLSAEDALQAQGDISNDVEVVKEQFHTHEGFMMELTAHQGRVGNVLQVGSQLLSMGKLSDDEENEIQEQMNLLNSRWESLRVASMEKQSNLHKVLMDLQNQQLAQLADWLTKTEERTNTIDSEPLGPDLDDLKRQVEEHKAFQEDLEQEQVKVNSLTHMVVVVDENSGDKATAALEEQLQHFGKRWAAICRWTEDRWVLLQDILRKWQHFAEEQCLFDAWLTEKEDAVSKIHTTGFKDQNEMLINLREITMLKGDLEMKRQMMGKLKSLSQDLLVAVKNKAVAQKLESRLENFAQRWDNLVQKVESSSNQISQAVTTTQTSLTQTTVMETVTMVTTREQILVKHAKEELPPPPPHKKRQLLVDSEIRKRFDSDTTELHSWMTRSEAVLQSPEFAVYRKEGNLSDLRERVNAIQREKPEKYRKLQDASRSAEALVEQMVNEGLNADNIRQASEQLKSRWIEFCQLLSERLAWLEYQNNIIDFYSQLQQLEQTAITAENWLKAQPAPATDPATVKAQLEKCKDEIIRMSTLQPQIERLKAQSQVLKEKEQGPVFLDADLAAFTSHFKQILADMNAREKQLQTIFDSLPPERYRETMSTVLVWIQQSETKLSMPQVAVAEYEIMEQRLRELKALQSSLQEQQKGLNYLSTTVEDMSRKAPAEVSQKYRSEIEVILGRWKKLSAQLVEHCQKLEERMTKLQRFQNDTKTLKKWMAEVDVFLKEEWPALGDSEALEKQLDQCTALVNDIQTIQPSLNSVNEVGKKMKSEAEPEFASRIETEIKELNVQWEHICQQAYAKKAALKGGLDKTVSLRKDLSEMHEWITQAEEEYLERDFEYKTPDELQKAVEELKRAKEEAVQKEVKVKLITESVNNFIAKAPPAAHEALKKELDVLITTYQRLCSRLNGKCKTLEEVWACWRELLSYLDAENKWLNEIELELKTTEKIQGGAEEISESLDSLERLMRHPEDNRNQIRELAQTLTDGGILDELINEKLEKFNTRWEELQQEAVRRQKTLEQSIQSAQETDKTLRLIQESLSAIDKQLTAYIADRVDAAQVPQEAQKIQSELTSHEISLEEMKKRNRGKDAAKRVLSQIDVAQKKLQDVSMKFRLFQKPANFEERLQECKRILDEVKLQVPKLEKKSVEQEVVQSRLDHCMKLYKSLSEVKSEVETVIKTGRQIVQKQQTENPKELDERLTALKLQYNELGAKVTEKKQELEKCLKLSRKLRKEINAMTEWLAATDAELTKRSAVHGMPSNLDSEIAWGKATRKEIEKRQVHLKSISDLGENLKTVLKGEERLVEDKLSLLNSNWIAVTSRAEEWFNLLLEYQKHMEAFDQNVANVTTWIYRAEILLDESDKQKPQQKEESFKRLKAELNDMHPKVDSVRAQAVDLMTNHGDHCKKIIEPKLSELNQRFATLSQRIKSGKPFIPSKELEQFDFDIQKLLEPLEAEIQQGVNLKEEDFSKDMSEDDESTVKELLQRGETLQKRVTDERKREEIKIKQQLLQTKHNALKDLRSQRRKKALEISHQWYQYKRQADDLMTWLDDIEKKLASLPDNKDDQKLKEIDGELEKKKEDLNAVHRQAERLSKDGAAKAVEPTLIQLSKRWQDFESKFAQFRRLNYAQIQTVREDTAFVMTETMTVETTHVPSTYLAEILRLLQALSEVEERLNSPVLQAKDCEDLFKQEECLKSIKDSLGRLLGQIDIIHNKKIVALQNTTPKEAASIQEKLTQLDFQWEKVNKIYRDRQARFDRSLEKWQLFHSDMKSFNHWLTETEEKLSRAQIEAGDVGHEKTNQFLQV</sequence>
<dbReference type="SMART" id="SM00150">
    <property type="entry name" value="SPEC"/>
    <property type="match status" value="14"/>
</dbReference>
<dbReference type="STRING" id="372326.A0A1V4JBS8"/>
<dbReference type="InterPro" id="IPR001589">
    <property type="entry name" value="Actinin_actin-bd_CS"/>
</dbReference>
<evidence type="ECO:0000313" key="5">
    <source>
        <dbReference type="EMBL" id="OPJ69703.1"/>
    </source>
</evidence>
<dbReference type="Pfam" id="PF00435">
    <property type="entry name" value="Spectrin"/>
    <property type="match status" value="11"/>
</dbReference>
<dbReference type="OrthoDB" id="10057795at2759"/>
<feature type="coiled-coil region" evidence="3">
    <location>
        <begin position="1548"/>
        <end position="1582"/>
    </location>
</feature>
<dbReference type="PROSITE" id="PS50021">
    <property type="entry name" value="CH"/>
    <property type="match status" value="2"/>
</dbReference>
<dbReference type="FunFam" id="1.10.418.10:FF:000044">
    <property type="entry name" value="utrophin isoform X2"/>
    <property type="match status" value="1"/>
</dbReference>
<dbReference type="SUPFAM" id="SSF47576">
    <property type="entry name" value="Calponin-homology domain, CH-domain"/>
    <property type="match status" value="1"/>
</dbReference>
<dbReference type="Gene3D" id="1.20.58.60">
    <property type="match status" value="10"/>
</dbReference>
<dbReference type="FunFam" id="1.20.58.60:FF:000075">
    <property type="entry name" value="utrophin isoform X1"/>
    <property type="match status" value="1"/>
</dbReference>
<dbReference type="FunFam" id="1.20.58.60:FF:000183">
    <property type="entry name" value="dystrophin isoform X2"/>
    <property type="match status" value="1"/>
</dbReference>
<dbReference type="InterPro" id="IPR001715">
    <property type="entry name" value="CH_dom"/>
</dbReference>
<dbReference type="FunFam" id="1.20.58.60:FF:000118">
    <property type="entry name" value="Dystrophin"/>
    <property type="match status" value="1"/>
</dbReference>
<name>A0A1V4JBS8_PATFA</name>
<dbReference type="InterPro" id="IPR036872">
    <property type="entry name" value="CH_dom_sf"/>
</dbReference>
<dbReference type="FunFam" id="1.20.58.60:FF:000146">
    <property type="entry name" value="dystrophin isoform X2"/>
    <property type="match status" value="1"/>
</dbReference>
<dbReference type="SMART" id="SM00033">
    <property type="entry name" value="CH"/>
    <property type="match status" value="2"/>
</dbReference>
<dbReference type="Pfam" id="PF00307">
    <property type="entry name" value="CH"/>
    <property type="match status" value="2"/>
</dbReference>
<dbReference type="InterPro" id="IPR002017">
    <property type="entry name" value="Spectrin_repeat"/>
</dbReference>
<dbReference type="FunFam" id="1.20.58.60:FF:000140">
    <property type="entry name" value="dystrophin isoform X1"/>
    <property type="match status" value="1"/>
</dbReference>
<dbReference type="CDD" id="cd21233">
    <property type="entry name" value="CH_DMD_rpt2"/>
    <property type="match status" value="1"/>
</dbReference>
<dbReference type="PROSITE" id="PS00020">
    <property type="entry name" value="ACTININ_2"/>
    <property type="match status" value="1"/>
</dbReference>
<evidence type="ECO:0000313" key="6">
    <source>
        <dbReference type="Proteomes" id="UP000190648"/>
    </source>
</evidence>
<evidence type="ECO:0000256" key="2">
    <source>
        <dbReference type="ARBA" id="ARBA00023203"/>
    </source>
</evidence>
<feature type="domain" description="Calponin-homology (CH)" evidence="4">
    <location>
        <begin position="19"/>
        <end position="123"/>
    </location>
</feature>